<dbReference type="InterPro" id="IPR006379">
    <property type="entry name" value="HAD-SF_hydro_IIB"/>
</dbReference>
<sequence length="261" mass="28924">MIKVVASDVDGTLIHELGESISPRLFAQIEQLKEKDIHFVVASGRPYANLKRLFVPLEEEIAYISENGSYCVDKDTVFAKGLIEAPLATEILEAIDEIDELVCIVSTDHVMYTSTKHREYTASVLKNYDYEVTYVDNLATDIAEPIIKIATFTPGDNFATLEHFKALFGDRIKVVTAGNAWVDFISPIANKGSSLKAYCELKGVKPEECMAFGDQYNDAEMLAFAGESYAMETCAPGVEKYAKHRTALVEDTLDELLSALK</sequence>
<evidence type="ECO:0000313" key="1">
    <source>
        <dbReference type="EMBL" id="MCP1109021.1"/>
    </source>
</evidence>
<dbReference type="NCBIfam" id="TIGR01484">
    <property type="entry name" value="HAD-SF-IIB"/>
    <property type="match status" value="1"/>
</dbReference>
<dbReference type="PANTHER" id="PTHR10000:SF53">
    <property type="entry name" value="5-AMINO-6-(5-PHOSPHO-D-RIBITYLAMINO)URACIL PHOSPHATASE YBJI-RELATED"/>
    <property type="match status" value="1"/>
</dbReference>
<keyword evidence="1" id="KW-0378">Hydrolase</keyword>
<reference evidence="1 2" key="1">
    <citation type="journal article" date="2022" name="Genome Biol. Evol.">
        <title>Host diet, physiology and behaviors set the stage for Lachnospiraceae cladogenesis.</title>
        <authorList>
            <person name="Vera-Ponce De Leon A."/>
            <person name="Schneider M."/>
            <person name="Jahnes B.C."/>
            <person name="Sadowski V."/>
            <person name="Camuy-Velez L.A."/>
            <person name="Duan J."/>
            <person name="Sabree Z.L."/>
        </authorList>
    </citation>
    <scope>NUCLEOTIDE SEQUENCE [LARGE SCALE GENOMIC DNA]</scope>
    <source>
        <strain evidence="1 2">PAL227</strain>
    </source>
</reference>
<name>A0ABT1EH50_9FIRM</name>
<dbReference type="NCBIfam" id="TIGR00099">
    <property type="entry name" value="Cof-subfamily"/>
    <property type="match status" value="1"/>
</dbReference>
<dbReference type="RefSeq" id="WP_262067921.1">
    <property type="nucleotide sequence ID" value="NZ_JAMXOC010000001.1"/>
</dbReference>
<dbReference type="InterPro" id="IPR036412">
    <property type="entry name" value="HAD-like_sf"/>
</dbReference>
<comment type="caution">
    <text evidence="1">The sequence shown here is derived from an EMBL/GenBank/DDBJ whole genome shotgun (WGS) entry which is preliminary data.</text>
</comment>
<keyword evidence="2" id="KW-1185">Reference proteome</keyword>
<dbReference type="Proteomes" id="UP001523565">
    <property type="component" value="Unassembled WGS sequence"/>
</dbReference>
<dbReference type="EMBL" id="JAMZFV010000001">
    <property type="protein sequence ID" value="MCP1109021.1"/>
    <property type="molecule type" value="Genomic_DNA"/>
</dbReference>
<dbReference type="SFLD" id="SFLDG01140">
    <property type="entry name" value="C2.B:_Phosphomannomutase_and_P"/>
    <property type="match status" value="1"/>
</dbReference>
<dbReference type="Pfam" id="PF08282">
    <property type="entry name" value="Hydrolase_3"/>
    <property type="match status" value="1"/>
</dbReference>
<dbReference type="InterPro" id="IPR023214">
    <property type="entry name" value="HAD_sf"/>
</dbReference>
<accession>A0ABT1EH50</accession>
<proteinExistence type="predicted"/>
<dbReference type="InterPro" id="IPR000150">
    <property type="entry name" value="Cof"/>
</dbReference>
<dbReference type="PANTHER" id="PTHR10000">
    <property type="entry name" value="PHOSPHOSERINE PHOSPHATASE"/>
    <property type="match status" value="1"/>
</dbReference>
<dbReference type="SFLD" id="SFLDS00003">
    <property type="entry name" value="Haloacid_Dehalogenase"/>
    <property type="match status" value="1"/>
</dbReference>
<dbReference type="SUPFAM" id="SSF56784">
    <property type="entry name" value="HAD-like"/>
    <property type="match status" value="1"/>
</dbReference>
<gene>
    <name evidence="1" type="ORF">NK118_02030</name>
</gene>
<organism evidence="1 2">
    <name type="scientific">Ohessyouella blattaphilus</name>
    <dbReference type="NCBI Taxonomy" id="2949333"/>
    <lineage>
        <taxon>Bacteria</taxon>
        <taxon>Bacillati</taxon>
        <taxon>Bacillota</taxon>
        <taxon>Clostridia</taxon>
        <taxon>Lachnospirales</taxon>
        <taxon>Lachnospiraceae</taxon>
        <taxon>Ohessyouella</taxon>
    </lineage>
</organism>
<dbReference type="GO" id="GO:0016787">
    <property type="term" value="F:hydrolase activity"/>
    <property type="evidence" value="ECO:0007669"/>
    <property type="project" value="UniProtKB-KW"/>
</dbReference>
<evidence type="ECO:0000313" key="2">
    <source>
        <dbReference type="Proteomes" id="UP001523565"/>
    </source>
</evidence>
<protein>
    <submittedName>
        <fullName evidence="1">HAD family hydrolase</fullName>
    </submittedName>
</protein>
<dbReference type="Gene3D" id="3.30.1240.10">
    <property type="match status" value="1"/>
</dbReference>
<dbReference type="Gene3D" id="3.40.50.1000">
    <property type="entry name" value="HAD superfamily/HAD-like"/>
    <property type="match status" value="1"/>
</dbReference>